<feature type="region of interest" description="Disordered" evidence="5">
    <location>
        <begin position="1"/>
        <end position="29"/>
    </location>
</feature>
<keyword evidence="7" id="KW-1185">Reference proteome</keyword>
<evidence type="ECO:0000256" key="3">
    <source>
        <dbReference type="ARBA" id="ARBA00022737"/>
    </source>
</evidence>
<evidence type="ECO:0000256" key="1">
    <source>
        <dbReference type="ARBA" id="ARBA00005672"/>
    </source>
</evidence>
<reference evidence="6" key="1">
    <citation type="submission" date="2022-07" db="EMBL/GenBank/DDBJ databases">
        <title>Phylogenomic reconstructions and comparative analyses of Kickxellomycotina fungi.</title>
        <authorList>
            <person name="Reynolds N.K."/>
            <person name="Stajich J.E."/>
            <person name="Barry K."/>
            <person name="Grigoriev I.V."/>
            <person name="Crous P."/>
            <person name="Smith M.E."/>
        </authorList>
    </citation>
    <scope>NUCLEOTIDE SEQUENCE</scope>
    <source>
        <strain evidence="6">RSA 476</strain>
    </source>
</reference>
<accession>A0A9W8M529</accession>
<proteinExistence type="inferred from homology"/>
<sequence length="985" mass="104461">MDIYAETWRPSSSTSNMSGTRSRRQSTRGVVAAASPTTVVAGCSSAHWRQAYVASDTGDTSGVQSTSLGLPDESRFTTSLAMSEDQPLLAVGSGSHETNMFFVQSLDDQLDVKASFASKFPIYALALHGNLLLAGTDRSTSVLYRVDRARLLGYSDTDAESEDGPLVRCVGTFKSKAARSVDVAAPGSHAPTRRVSCVDFAGDAFLACVGGVVSVWDAARNQQQQPQPLRVERVSAQPLTRAVWSPHSGATLIAAAGVDGGAAIVDLRRRGRAVAWRAATAAGANDAAWSPLVPHWLATAGEDGAVRVWDLRYATTTPAMTVRHATSAGVPRRVAWSPTHVDLISVGTSDRAWRLHSLRDSIAPVVADCRAADDVGAVVSACAKGSTYYTLSACGDLFAHRLTPQALSRAAVHRCGDSGDSVLSHAESAVYARDIRGAADAVLSRPLSSDAATTRALCDLFAAKPRLASAAAEWALPTTLPRASLTDSAATATDSESTDAAARRAMAADLQRLGYGLPPDFPLDATAARHPAVLQALERLNTASLRSALDDLVAQSEGTGEDTGSSNPPWKAAADRAQQIVQCVTADPTLLDARLLRAVVKLVLPHDCIAGLTLGLGICQAYLAHQRRGPSSAVSCGDLDGLVHVLLFPTVFDADSANDSAITAGTTTRAVGAPDAHAVRERIRECLDTCPDVVFEMVRLEISIQDAVLKGGEQAHVAEAIVQTMKEHSQTVGALLDARQAQLAPVQIHAQYPTTTTISASAVRLYLNSLVPMRAYDEYLVNSQWWRVAPLAHGSGSSGEGRVVGGDVGWPSSYPLARMINRQTATLVVPRFARQLDVVRAAVAKEPLSLEPRLYRDTLLKIARINLLMRCDQALTFTVPPPPAAEGTVTAPKQVTTSIAESLLVDAFDEIGNAFLMLLEALARHASHRDAHKRAAAEALPLHESLAKLVERQSVSITALPSAGRKVHVASVAKYLRKLEHYANA</sequence>
<protein>
    <recommendedName>
        <fullName evidence="8">WD40 repeat-like protein</fullName>
    </recommendedName>
</protein>
<evidence type="ECO:0000313" key="7">
    <source>
        <dbReference type="Proteomes" id="UP001140074"/>
    </source>
</evidence>
<gene>
    <name evidence="6" type="ORF">GGH94_003447</name>
</gene>
<name>A0A9W8M529_9FUNG</name>
<dbReference type="AlphaFoldDB" id="A0A9W8M529"/>
<keyword evidence="3" id="KW-0677">Repeat</keyword>
<evidence type="ECO:0000256" key="2">
    <source>
        <dbReference type="ARBA" id="ARBA00022574"/>
    </source>
</evidence>
<dbReference type="Gene3D" id="2.130.10.10">
    <property type="entry name" value="YVTN repeat-like/Quinoprotein amine dehydrogenase"/>
    <property type="match status" value="1"/>
</dbReference>
<dbReference type="InterPro" id="IPR015943">
    <property type="entry name" value="WD40/YVTN_repeat-like_dom_sf"/>
</dbReference>
<dbReference type="InterPro" id="IPR019775">
    <property type="entry name" value="WD40_repeat_CS"/>
</dbReference>
<evidence type="ECO:0000256" key="5">
    <source>
        <dbReference type="SAM" id="MobiDB-lite"/>
    </source>
</evidence>
<comment type="caution">
    <text evidence="6">The sequence shown here is derived from an EMBL/GenBank/DDBJ whole genome shotgun (WGS) entry which is preliminary data.</text>
</comment>
<dbReference type="InterPro" id="IPR036322">
    <property type="entry name" value="WD40_repeat_dom_sf"/>
</dbReference>
<dbReference type="InterPro" id="IPR001680">
    <property type="entry name" value="WD40_rpt"/>
</dbReference>
<dbReference type="PANTHER" id="PTHR14205:SF15">
    <property type="entry name" value="EARP AND GARP COMPLEX-INTERACTING PROTEIN 1"/>
    <property type="match status" value="1"/>
</dbReference>
<dbReference type="GO" id="GO:0016567">
    <property type="term" value="P:protein ubiquitination"/>
    <property type="evidence" value="ECO:0007669"/>
    <property type="project" value="TreeGrafter"/>
</dbReference>
<dbReference type="SUPFAM" id="SSF50978">
    <property type="entry name" value="WD40 repeat-like"/>
    <property type="match status" value="1"/>
</dbReference>
<dbReference type="InterPro" id="IPR040323">
    <property type="entry name" value="EIPR1"/>
</dbReference>
<feature type="compositionally biased region" description="Low complexity" evidence="5">
    <location>
        <begin position="9"/>
        <end position="20"/>
    </location>
</feature>
<dbReference type="PANTHER" id="PTHR14205">
    <property type="entry name" value="WD-REPEAT PROTEIN"/>
    <property type="match status" value="1"/>
</dbReference>
<evidence type="ECO:0000313" key="6">
    <source>
        <dbReference type="EMBL" id="KAJ2863673.1"/>
    </source>
</evidence>
<dbReference type="Proteomes" id="UP001140074">
    <property type="component" value="Unassembled WGS sequence"/>
</dbReference>
<evidence type="ECO:0008006" key="8">
    <source>
        <dbReference type="Google" id="ProtNLM"/>
    </source>
</evidence>
<comment type="similarity">
    <text evidence="1">Belongs to the WD repeat EIPR1 family.</text>
</comment>
<feature type="repeat" description="WD" evidence="4">
    <location>
        <begin position="297"/>
        <end position="319"/>
    </location>
</feature>
<dbReference type="SMART" id="SM00320">
    <property type="entry name" value="WD40"/>
    <property type="match status" value="4"/>
</dbReference>
<dbReference type="EMBL" id="JANBUY010000114">
    <property type="protein sequence ID" value="KAJ2863673.1"/>
    <property type="molecule type" value="Genomic_DNA"/>
</dbReference>
<keyword evidence="2 4" id="KW-0853">WD repeat</keyword>
<dbReference type="PROSITE" id="PS50082">
    <property type="entry name" value="WD_REPEATS_2"/>
    <property type="match status" value="1"/>
</dbReference>
<organism evidence="6 7">
    <name type="scientific">Coemansia aciculifera</name>
    <dbReference type="NCBI Taxonomy" id="417176"/>
    <lineage>
        <taxon>Eukaryota</taxon>
        <taxon>Fungi</taxon>
        <taxon>Fungi incertae sedis</taxon>
        <taxon>Zoopagomycota</taxon>
        <taxon>Kickxellomycotina</taxon>
        <taxon>Kickxellomycetes</taxon>
        <taxon>Kickxellales</taxon>
        <taxon>Kickxellaceae</taxon>
        <taxon>Coemansia</taxon>
    </lineage>
</organism>
<evidence type="ECO:0000256" key="4">
    <source>
        <dbReference type="PROSITE-ProRule" id="PRU00221"/>
    </source>
</evidence>
<dbReference type="PROSITE" id="PS00678">
    <property type="entry name" value="WD_REPEATS_1"/>
    <property type="match status" value="1"/>
</dbReference>